<dbReference type="EMBL" id="JGYG01000025">
    <property type="protein sequence ID" value="KFI25485.1"/>
    <property type="molecule type" value="Genomic_DNA"/>
</dbReference>
<proteinExistence type="predicted"/>
<reference evidence="2 3" key="1">
    <citation type="submission" date="2014-03" db="EMBL/GenBank/DDBJ databases">
        <title>Genome of Haematobacter massiliensis CCUG 47968.</title>
        <authorList>
            <person name="Wang D."/>
            <person name="Wang G."/>
        </authorList>
    </citation>
    <scope>NUCLEOTIDE SEQUENCE [LARGE SCALE GENOMIC DNA]</scope>
    <source>
        <strain evidence="2 3">CCUG 47968</strain>
    </source>
</reference>
<evidence type="ECO:0000313" key="3">
    <source>
        <dbReference type="Proteomes" id="UP000028826"/>
    </source>
</evidence>
<sequence>MTQDITTSPEANLAAAMAQFDASQLAHQTLSTTAMAQNKKALFAAMRAAGITEIIVTFDGAGDSGQVEDIDARRGDAVVPMPDTELTLAQVSWGISEISTSSMSLSDAVEALAYDLLSDCHGGWENCDGAFGEFHFDAEAGTILLDYNERFTSSEQFNHSF</sequence>
<dbReference type="InterPro" id="IPR049243">
    <property type="entry name" value="DUF6878"/>
</dbReference>
<dbReference type="OrthoDB" id="7259981at2"/>
<dbReference type="eggNOG" id="ENOG5032T48">
    <property type="taxonomic scope" value="Bacteria"/>
</dbReference>
<name>A0A086XTY5_9RHOB</name>
<gene>
    <name evidence="2" type="ORF">CN97_08105</name>
</gene>
<keyword evidence="3" id="KW-1185">Reference proteome</keyword>
<feature type="domain" description="DUF6878" evidence="1">
    <location>
        <begin position="35"/>
        <end position="161"/>
    </location>
</feature>
<dbReference type="STRING" id="195105.CN97_08105"/>
<evidence type="ECO:0000259" key="1">
    <source>
        <dbReference type="Pfam" id="PF21798"/>
    </source>
</evidence>
<dbReference type="Proteomes" id="UP000028826">
    <property type="component" value="Unassembled WGS sequence"/>
</dbReference>
<dbReference type="AlphaFoldDB" id="A0A086XTY5"/>
<comment type="caution">
    <text evidence="2">The sequence shown here is derived from an EMBL/GenBank/DDBJ whole genome shotgun (WGS) entry which is preliminary data.</text>
</comment>
<protein>
    <recommendedName>
        <fullName evidence="1">DUF6878 domain-containing protein</fullName>
    </recommendedName>
</protein>
<organism evidence="2 3">
    <name type="scientific">Haematobacter massiliensis</name>
    <dbReference type="NCBI Taxonomy" id="195105"/>
    <lineage>
        <taxon>Bacteria</taxon>
        <taxon>Pseudomonadati</taxon>
        <taxon>Pseudomonadota</taxon>
        <taxon>Alphaproteobacteria</taxon>
        <taxon>Rhodobacterales</taxon>
        <taxon>Paracoccaceae</taxon>
        <taxon>Haematobacter</taxon>
    </lineage>
</organism>
<accession>A0A086XTY5</accession>
<evidence type="ECO:0000313" key="2">
    <source>
        <dbReference type="EMBL" id="KFI25485.1"/>
    </source>
</evidence>
<dbReference type="Pfam" id="PF21798">
    <property type="entry name" value="DUF6878"/>
    <property type="match status" value="1"/>
</dbReference>
<dbReference type="RefSeq" id="WP_051911455.1">
    <property type="nucleotide sequence ID" value="NZ_CAMIFG010000160.1"/>
</dbReference>